<dbReference type="AlphaFoldDB" id="E6PRX1"/>
<evidence type="ECO:0000313" key="1">
    <source>
        <dbReference type="EMBL" id="CBH97677.1"/>
    </source>
</evidence>
<evidence type="ECO:0008006" key="2">
    <source>
        <dbReference type="Google" id="ProtNLM"/>
    </source>
</evidence>
<proteinExistence type="predicted"/>
<name>E6PRX1_9ZZZZ</name>
<protein>
    <recommendedName>
        <fullName evidence="2">GAF domain-containing protein</fullName>
    </recommendedName>
</protein>
<reference evidence="1" key="1">
    <citation type="submission" date="2009-10" db="EMBL/GenBank/DDBJ databases">
        <title>Diversity of trophic interactions inside an arsenic-rich microbial ecosystem.</title>
        <authorList>
            <person name="Bertin P.N."/>
            <person name="Heinrich-Salmeron A."/>
            <person name="Pelletier E."/>
            <person name="Goulhen-Chollet F."/>
            <person name="Arsene-Ploetze F."/>
            <person name="Gallien S."/>
            <person name="Calteau A."/>
            <person name="Vallenet D."/>
            <person name="Casiot C."/>
            <person name="Chane-Woon-Ming B."/>
            <person name="Giloteaux L."/>
            <person name="Barakat M."/>
            <person name="Bonnefoy V."/>
            <person name="Bruneel O."/>
            <person name="Chandler M."/>
            <person name="Cleiss J."/>
            <person name="Duran R."/>
            <person name="Elbaz-Poulichet F."/>
            <person name="Fonknechten N."/>
            <person name="Lauga B."/>
            <person name="Mornico D."/>
            <person name="Ortet P."/>
            <person name="Schaeffer C."/>
            <person name="Siguier P."/>
            <person name="Alexander Thil Smith A."/>
            <person name="Van Dorsselaer A."/>
            <person name="Weissenbach J."/>
            <person name="Medigue C."/>
            <person name="Le Paslier D."/>
        </authorList>
    </citation>
    <scope>NUCLEOTIDE SEQUENCE</scope>
</reference>
<comment type="caution">
    <text evidence="1">The sequence shown here is derived from an EMBL/GenBank/DDBJ whole genome shotgun (WGS) entry which is preliminary data.</text>
</comment>
<dbReference type="EMBL" id="CABM01000046">
    <property type="protein sequence ID" value="CBH97677.1"/>
    <property type="molecule type" value="Genomic_DNA"/>
</dbReference>
<organism evidence="1">
    <name type="scientific">mine drainage metagenome</name>
    <dbReference type="NCBI Taxonomy" id="410659"/>
    <lineage>
        <taxon>unclassified sequences</taxon>
        <taxon>metagenomes</taxon>
        <taxon>ecological metagenomes</taxon>
    </lineage>
</organism>
<sequence length="105" mass="11584">MDLAWRARRPSIEPQIMAGPARAYAQALRIHRGIPTVQEPVFQALLHQTTNWIQASADPLSAPTAWHEAAARFGFRQAMALPLHLRQSGQYGVVVCSTVAAWNSP</sequence>
<gene>
    <name evidence="1" type="ORF">CARN2_3151</name>
</gene>
<accession>E6PRX1</accession>